<dbReference type="AlphaFoldDB" id="A0A4R4JZK2"/>
<feature type="transmembrane region" description="Helical" evidence="1">
    <location>
        <begin position="85"/>
        <end position="103"/>
    </location>
</feature>
<accession>A0A4R4JZK2</accession>
<keyword evidence="1" id="KW-0472">Membrane</keyword>
<feature type="transmembrane region" description="Helical" evidence="1">
    <location>
        <begin position="153"/>
        <end position="172"/>
    </location>
</feature>
<comment type="caution">
    <text evidence="2">The sequence shown here is derived from an EMBL/GenBank/DDBJ whole genome shotgun (WGS) entry which is preliminary data.</text>
</comment>
<name>A0A4R4JZK2_9BACT</name>
<protein>
    <submittedName>
        <fullName evidence="2">Uncharacterized protein</fullName>
    </submittedName>
</protein>
<feature type="transmembrane region" description="Helical" evidence="1">
    <location>
        <begin position="51"/>
        <end position="73"/>
    </location>
</feature>
<feature type="transmembrane region" description="Helical" evidence="1">
    <location>
        <begin position="124"/>
        <end position="141"/>
    </location>
</feature>
<dbReference type="RefSeq" id="WP_132121426.1">
    <property type="nucleotide sequence ID" value="NZ_SMJU01000017.1"/>
</dbReference>
<evidence type="ECO:0000256" key="1">
    <source>
        <dbReference type="SAM" id="Phobius"/>
    </source>
</evidence>
<gene>
    <name evidence="2" type="ORF">EZE20_20970</name>
</gene>
<proteinExistence type="predicted"/>
<evidence type="ECO:0000313" key="2">
    <source>
        <dbReference type="EMBL" id="TDB60407.1"/>
    </source>
</evidence>
<reference evidence="2 3" key="1">
    <citation type="submission" date="2019-02" db="EMBL/GenBank/DDBJ databases">
        <title>Arundinibacter roseus gen. nov., sp. nov., a new member of the family Cytophagaceae.</title>
        <authorList>
            <person name="Szuroczki S."/>
            <person name="Khayer B."/>
            <person name="Sproer C."/>
            <person name="Toumi M."/>
            <person name="Szabo A."/>
            <person name="Felfoldi T."/>
            <person name="Schumann P."/>
            <person name="Toth E."/>
        </authorList>
    </citation>
    <scope>NUCLEOTIDE SEQUENCE [LARGE SCALE GENOMIC DNA]</scope>
    <source>
        <strain evidence="2 3">DMA-k-7a</strain>
    </source>
</reference>
<dbReference type="Proteomes" id="UP000295706">
    <property type="component" value="Unassembled WGS sequence"/>
</dbReference>
<keyword evidence="3" id="KW-1185">Reference proteome</keyword>
<dbReference type="EMBL" id="SMJU01000017">
    <property type="protein sequence ID" value="TDB60407.1"/>
    <property type="molecule type" value="Genomic_DNA"/>
</dbReference>
<keyword evidence="1" id="KW-0812">Transmembrane</keyword>
<dbReference type="OrthoDB" id="9876750at2"/>
<organism evidence="2 3">
    <name type="scientific">Arundinibacter roseus</name>
    <dbReference type="NCBI Taxonomy" id="2070510"/>
    <lineage>
        <taxon>Bacteria</taxon>
        <taxon>Pseudomonadati</taxon>
        <taxon>Bacteroidota</taxon>
        <taxon>Cytophagia</taxon>
        <taxon>Cytophagales</taxon>
        <taxon>Spirosomataceae</taxon>
        <taxon>Arundinibacter</taxon>
    </lineage>
</organism>
<keyword evidence="1" id="KW-1133">Transmembrane helix</keyword>
<evidence type="ECO:0000313" key="3">
    <source>
        <dbReference type="Proteomes" id="UP000295706"/>
    </source>
</evidence>
<sequence length="206" mass="24247">MKKTKFYIRIIMDFLKSIYFWAFNWVFTPTTEQKNILDILRINNASKAQKWFYVSVILNLVPFILASLLEAYLHNDNLNCFLNNGTLPILSFGIIATNFFYLMENIPDNLKEGKELYENMKLKVSVVGIVILFTTTIMYIFQSNFINNYKPEHYLVSFFVSLILFFYSISCAKKMFLLQNSMLEDYANAISNTKKNLDKDDDEFKN</sequence>